<organism evidence="1 2">
    <name type="scientific">Lyngbya confervoides BDU141951</name>
    <dbReference type="NCBI Taxonomy" id="1574623"/>
    <lineage>
        <taxon>Bacteria</taxon>
        <taxon>Bacillati</taxon>
        <taxon>Cyanobacteriota</taxon>
        <taxon>Cyanophyceae</taxon>
        <taxon>Oscillatoriophycideae</taxon>
        <taxon>Oscillatoriales</taxon>
        <taxon>Microcoleaceae</taxon>
        <taxon>Lyngbya</taxon>
    </lineage>
</organism>
<sequence length="133" mass="15192">METVDRVITDQRLMHEWLNPLLVCEPVGPWSSAVGAQSCFKIQLPLWQPTLASTVVERSPGLVVWEFDGFFKGRDRWACQAESGGTLLVNQFTFQPANPWVAWGFCLFAAQLTKRDMEQQLQRLKRVAEAQPR</sequence>
<dbReference type="CDD" id="cd07812">
    <property type="entry name" value="SRPBCC"/>
    <property type="match status" value="1"/>
</dbReference>
<evidence type="ECO:0000313" key="1">
    <source>
        <dbReference type="EMBL" id="MCM1981323.1"/>
    </source>
</evidence>
<protein>
    <submittedName>
        <fullName evidence="1">SRPBCC family protein</fullName>
    </submittedName>
</protein>
<dbReference type="AlphaFoldDB" id="A0ABD4SYC6"/>
<reference evidence="1 2" key="1">
    <citation type="journal article" date="2015" name="Genome Announc.">
        <title>Draft Genome Sequence of Filamentous Marine Cyanobacterium Lyngbya confervoides Strain BDU141951.</title>
        <authorList>
            <person name="Chandrababunaidu M.M."/>
            <person name="Sen D."/>
            <person name="Tripathy S."/>
        </authorList>
    </citation>
    <scope>NUCLEOTIDE SEQUENCE [LARGE SCALE GENOMIC DNA]</scope>
    <source>
        <strain evidence="1 2">BDU141951</strain>
    </source>
</reference>
<proteinExistence type="predicted"/>
<dbReference type="SUPFAM" id="SSF55961">
    <property type="entry name" value="Bet v1-like"/>
    <property type="match status" value="1"/>
</dbReference>
<dbReference type="Gene3D" id="3.30.530.20">
    <property type="match status" value="1"/>
</dbReference>
<dbReference type="Pfam" id="PF10604">
    <property type="entry name" value="Polyketide_cyc2"/>
    <property type="match status" value="1"/>
</dbReference>
<gene>
    <name evidence="1" type="ORF">QQ91_0000545</name>
</gene>
<dbReference type="Proteomes" id="UP000031561">
    <property type="component" value="Unassembled WGS sequence"/>
</dbReference>
<dbReference type="InterPro" id="IPR023393">
    <property type="entry name" value="START-like_dom_sf"/>
</dbReference>
<evidence type="ECO:0000313" key="2">
    <source>
        <dbReference type="Proteomes" id="UP000031561"/>
    </source>
</evidence>
<dbReference type="InterPro" id="IPR019587">
    <property type="entry name" value="Polyketide_cyclase/dehydratase"/>
</dbReference>
<name>A0ABD4SYC6_9CYAN</name>
<dbReference type="EMBL" id="JTHE03000004">
    <property type="protein sequence ID" value="MCM1981323.1"/>
    <property type="molecule type" value="Genomic_DNA"/>
</dbReference>
<comment type="caution">
    <text evidence="1">The sequence shown here is derived from an EMBL/GenBank/DDBJ whole genome shotgun (WGS) entry which is preliminary data.</text>
</comment>
<accession>A0ABD4SYC6</accession>
<keyword evidence="2" id="KW-1185">Reference proteome</keyword>